<dbReference type="EMBL" id="ODYU01004578">
    <property type="protein sequence ID" value="SOQ44598.1"/>
    <property type="molecule type" value="Genomic_DNA"/>
</dbReference>
<evidence type="ECO:0000256" key="4">
    <source>
        <dbReference type="ARBA" id="ARBA00022461"/>
    </source>
</evidence>
<keyword evidence="4 12" id="KW-0894">Sodium channel</keyword>
<sequence length="272" mass="31641">MRAAEVVRRDKEPPPLVKSVKKRFIFFGRSSGVHGLHYLFDADRSLLSRAFWLMVLIACFFCLYLMMEDTGDLRVKVNFTPDTLYLNWTTTFPGVTVCEEYSTKLALRKFTKLYRKSSCELIRTDIITNCYLTYIFRGENSLFDLNRTTGPGVLMFRLLSDAEISIHSPEELSTQFLDGKLKEIVHTFIENHVSFLFSVVEIVNGEQLKTEPIEVRQCRYLHEVPDDLLHTYPVYSYGACRLAETTKEFYQQCGCVHPVRDLTCEYPSLYRL</sequence>
<dbReference type="GO" id="GO:0016020">
    <property type="term" value="C:membrane"/>
    <property type="evidence" value="ECO:0007669"/>
    <property type="project" value="UniProtKB-SubCell"/>
</dbReference>
<evidence type="ECO:0000256" key="5">
    <source>
        <dbReference type="ARBA" id="ARBA00022692"/>
    </source>
</evidence>
<evidence type="ECO:0000256" key="9">
    <source>
        <dbReference type="ARBA" id="ARBA00023136"/>
    </source>
</evidence>
<keyword evidence="6 13" id="KW-1133">Transmembrane helix</keyword>
<evidence type="ECO:0000256" key="8">
    <source>
        <dbReference type="ARBA" id="ARBA00023065"/>
    </source>
</evidence>
<evidence type="ECO:0000256" key="3">
    <source>
        <dbReference type="ARBA" id="ARBA00022448"/>
    </source>
</evidence>
<evidence type="ECO:0000256" key="1">
    <source>
        <dbReference type="ARBA" id="ARBA00004141"/>
    </source>
</evidence>
<name>A0A2H1VUW6_SPOFR</name>
<comment type="similarity">
    <text evidence="2 12">Belongs to the amiloride-sensitive sodium channel (TC 1.A.6) family.</text>
</comment>
<protein>
    <submittedName>
        <fullName evidence="14">SFRICE_009385</fullName>
    </submittedName>
</protein>
<gene>
    <name evidence="14" type="ORF">SFRICE_009385</name>
</gene>
<reference evidence="14" key="1">
    <citation type="submission" date="2016-07" db="EMBL/GenBank/DDBJ databases">
        <authorList>
            <person name="Bretaudeau A."/>
        </authorList>
    </citation>
    <scope>NUCLEOTIDE SEQUENCE</scope>
    <source>
        <strain evidence="14">Rice</strain>
        <tissue evidence="14">Whole body</tissue>
    </source>
</reference>
<evidence type="ECO:0000256" key="7">
    <source>
        <dbReference type="ARBA" id="ARBA00023053"/>
    </source>
</evidence>
<keyword evidence="3 12" id="KW-0813">Transport</keyword>
<dbReference type="Pfam" id="PF00858">
    <property type="entry name" value="ASC"/>
    <property type="match status" value="2"/>
</dbReference>
<organism evidence="14">
    <name type="scientific">Spodoptera frugiperda</name>
    <name type="common">Fall armyworm</name>
    <dbReference type="NCBI Taxonomy" id="7108"/>
    <lineage>
        <taxon>Eukaryota</taxon>
        <taxon>Metazoa</taxon>
        <taxon>Ecdysozoa</taxon>
        <taxon>Arthropoda</taxon>
        <taxon>Hexapoda</taxon>
        <taxon>Insecta</taxon>
        <taxon>Pterygota</taxon>
        <taxon>Neoptera</taxon>
        <taxon>Endopterygota</taxon>
        <taxon>Lepidoptera</taxon>
        <taxon>Glossata</taxon>
        <taxon>Ditrysia</taxon>
        <taxon>Noctuoidea</taxon>
        <taxon>Noctuidae</taxon>
        <taxon>Amphipyrinae</taxon>
        <taxon>Spodoptera</taxon>
    </lineage>
</organism>
<evidence type="ECO:0000256" key="12">
    <source>
        <dbReference type="RuleBase" id="RU000679"/>
    </source>
</evidence>
<accession>A0A2H1VUW6</accession>
<keyword evidence="9 13" id="KW-0472">Membrane</keyword>
<keyword evidence="5 12" id="KW-0812">Transmembrane</keyword>
<keyword evidence="7" id="KW-0915">Sodium</keyword>
<keyword evidence="10 12" id="KW-0739">Sodium transport</keyword>
<evidence type="ECO:0000256" key="10">
    <source>
        <dbReference type="ARBA" id="ARBA00023201"/>
    </source>
</evidence>
<evidence type="ECO:0000256" key="6">
    <source>
        <dbReference type="ARBA" id="ARBA00022989"/>
    </source>
</evidence>
<keyword evidence="8 12" id="KW-0406">Ion transport</keyword>
<evidence type="ECO:0000313" key="14">
    <source>
        <dbReference type="EMBL" id="SOQ44598.1"/>
    </source>
</evidence>
<dbReference type="AlphaFoldDB" id="A0A2H1VUW6"/>
<comment type="subcellular location">
    <subcellularLocation>
        <location evidence="1">Membrane</location>
        <topology evidence="1">Multi-pass membrane protein</topology>
    </subcellularLocation>
</comment>
<proteinExistence type="inferred from homology"/>
<evidence type="ECO:0000256" key="13">
    <source>
        <dbReference type="SAM" id="Phobius"/>
    </source>
</evidence>
<evidence type="ECO:0000256" key="2">
    <source>
        <dbReference type="ARBA" id="ARBA00007193"/>
    </source>
</evidence>
<keyword evidence="11 12" id="KW-0407">Ion channel</keyword>
<evidence type="ECO:0000256" key="11">
    <source>
        <dbReference type="ARBA" id="ARBA00023303"/>
    </source>
</evidence>
<feature type="transmembrane region" description="Helical" evidence="13">
    <location>
        <begin position="46"/>
        <end position="66"/>
    </location>
</feature>
<dbReference type="InterPro" id="IPR001873">
    <property type="entry name" value="ENaC"/>
</dbReference>
<dbReference type="GO" id="GO:0005272">
    <property type="term" value="F:sodium channel activity"/>
    <property type="evidence" value="ECO:0007669"/>
    <property type="project" value="UniProtKB-KW"/>
</dbReference>